<organism evidence="1 2">
    <name type="scientific">Prunus avium</name>
    <name type="common">Cherry</name>
    <name type="synonym">Cerasus avium</name>
    <dbReference type="NCBI Taxonomy" id="42229"/>
    <lineage>
        <taxon>Eukaryota</taxon>
        <taxon>Viridiplantae</taxon>
        <taxon>Streptophyta</taxon>
        <taxon>Embryophyta</taxon>
        <taxon>Tracheophyta</taxon>
        <taxon>Spermatophyta</taxon>
        <taxon>Magnoliopsida</taxon>
        <taxon>eudicotyledons</taxon>
        <taxon>Gunneridae</taxon>
        <taxon>Pentapetalae</taxon>
        <taxon>rosids</taxon>
        <taxon>fabids</taxon>
        <taxon>Rosales</taxon>
        <taxon>Rosaceae</taxon>
        <taxon>Amygdaloideae</taxon>
        <taxon>Amygdaleae</taxon>
        <taxon>Prunus</taxon>
    </lineage>
</organism>
<proteinExistence type="predicted"/>
<sequence>MKFTIPIHQILAQVKDKPWLRRSPHLKGDPNKRSTNKYYAFHGTHGHDIANYRSWKMHLKKIIREGHCTEFMVKKAIQQIEDRDAIKEPPQKVIKINMILPHSKKFGLTSKEKNRKIKHAIVISQVLTSCPTIEDGPVIGFQKKDLSRLDMPHNDALIISI</sequence>
<name>A0A6P5TAU4_PRUAV</name>
<gene>
    <name evidence="2" type="primary">LOC110765559</name>
</gene>
<dbReference type="AlphaFoldDB" id="A0A6P5TAU4"/>
<keyword evidence="1" id="KW-1185">Reference proteome</keyword>
<dbReference type="Proteomes" id="UP000515124">
    <property type="component" value="Unplaced"/>
</dbReference>
<dbReference type="RefSeq" id="XP_021824388.1">
    <property type="nucleotide sequence ID" value="XM_021968696.1"/>
</dbReference>
<dbReference type="Gramene" id="Pav_sc0001189.1_g180.1.br:mrna">
    <property type="protein sequence ID" value="Pav_sc0001189.1_g180.1.br:CDS:1"/>
    <property type="gene ID" value="Pav_sc0001189.1_g180.1.br"/>
</dbReference>
<dbReference type="KEGG" id="pavi:110765559"/>
<protein>
    <submittedName>
        <fullName evidence="2">Uncharacterized protein LOC110765559</fullName>
    </submittedName>
</protein>
<accession>A0A6P5TAU4</accession>
<dbReference type="GeneID" id="110765559"/>
<reference evidence="2" key="1">
    <citation type="submission" date="2025-08" db="UniProtKB">
        <authorList>
            <consortium name="RefSeq"/>
        </authorList>
    </citation>
    <scope>IDENTIFICATION</scope>
</reference>
<evidence type="ECO:0000313" key="1">
    <source>
        <dbReference type="Proteomes" id="UP000515124"/>
    </source>
</evidence>
<evidence type="ECO:0000313" key="2">
    <source>
        <dbReference type="RefSeq" id="XP_021824388.1"/>
    </source>
</evidence>